<sequence length="78" mass="8257">MKSQEPGISLEESNGEKSSEQRGPRKSPTRHPEESTGRVSQPALLIGREAAGEWMGGGKGVGHGWTSGGDTLTIPSLW</sequence>
<feature type="compositionally biased region" description="Gly residues" evidence="1">
    <location>
        <begin position="54"/>
        <end position="67"/>
    </location>
</feature>
<evidence type="ECO:0000256" key="1">
    <source>
        <dbReference type="SAM" id="MobiDB-lite"/>
    </source>
</evidence>
<evidence type="ECO:0000313" key="3">
    <source>
        <dbReference type="Proteomes" id="UP000276834"/>
    </source>
</evidence>
<accession>A0A3L8Q9P2</accession>
<keyword evidence="3" id="KW-1185">Reference proteome</keyword>
<dbReference type="Proteomes" id="UP000276834">
    <property type="component" value="Unassembled WGS sequence"/>
</dbReference>
<dbReference type="AlphaFoldDB" id="A0A3L8Q9P2"/>
<proteinExistence type="predicted"/>
<name>A0A3L8Q9P2_CHLGU</name>
<evidence type="ECO:0000313" key="2">
    <source>
        <dbReference type="EMBL" id="RLV64044.1"/>
    </source>
</evidence>
<dbReference type="EMBL" id="QUSF01001421">
    <property type="protein sequence ID" value="RLV64044.1"/>
    <property type="molecule type" value="Genomic_DNA"/>
</dbReference>
<comment type="caution">
    <text evidence="2">The sequence shown here is derived from an EMBL/GenBank/DDBJ whole genome shotgun (WGS) entry which is preliminary data.</text>
</comment>
<feature type="region of interest" description="Disordered" evidence="1">
    <location>
        <begin position="1"/>
        <end position="78"/>
    </location>
</feature>
<protein>
    <submittedName>
        <fullName evidence="2">Uncharacterized protein</fullName>
    </submittedName>
</protein>
<dbReference type="OrthoDB" id="28397at2759"/>
<gene>
    <name evidence="2" type="ORF">DV515_00017654</name>
</gene>
<organism evidence="2 3">
    <name type="scientific">Chloebia gouldiae</name>
    <name type="common">Gouldian finch</name>
    <name type="synonym">Erythrura gouldiae</name>
    <dbReference type="NCBI Taxonomy" id="44316"/>
    <lineage>
        <taxon>Eukaryota</taxon>
        <taxon>Metazoa</taxon>
        <taxon>Chordata</taxon>
        <taxon>Craniata</taxon>
        <taxon>Vertebrata</taxon>
        <taxon>Euteleostomi</taxon>
        <taxon>Archelosauria</taxon>
        <taxon>Archosauria</taxon>
        <taxon>Dinosauria</taxon>
        <taxon>Saurischia</taxon>
        <taxon>Theropoda</taxon>
        <taxon>Coelurosauria</taxon>
        <taxon>Aves</taxon>
        <taxon>Neognathae</taxon>
        <taxon>Neoaves</taxon>
        <taxon>Telluraves</taxon>
        <taxon>Australaves</taxon>
        <taxon>Passeriformes</taxon>
        <taxon>Passeroidea</taxon>
        <taxon>Passeridae</taxon>
        <taxon>Chloebia</taxon>
    </lineage>
</organism>
<reference evidence="2 3" key="1">
    <citation type="journal article" date="2018" name="Proc. R. Soc. B">
        <title>A non-coding region near Follistatin controls head colour polymorphism in the Gouldian finch.</title>
        <authorList>
            <person name="Toomey M.B."/>
            <person name="Marques C.I."/>
            <person name="Andrade P."/>
            <person name="Araujo P.M."/>
            <person name="Sabatino S."/>
            <person name="Gazda M.A."/>
            <person name="Afonso S."/>
            <person name="Lopes R.J."/>
            <person name="Corbo J.C."/>
            <person name="Carneiro M."/>
        </authorList>
    </citation>
    <scope>NUCLEOTIDE SEQUENCE [LARGE SCALE GENOMIC DNA]</scope>
    <source>
        <strain evidence="2">Red01</strain>
        <tissue evidence="2">Muscle</tissue>
    </source>
</reference>
<feature type="compositionally biased region" description="Basic and acidic residues" evidence="1">
    <location>
        <begin position="14"/>
        <end position="23"/>
    </location>
</feature>